<dbReference type="PROSITE" id="PS52019">
    <property type="entry name" value="PKS_MFAS_DH"/>
    <property type="match status" value="1"/>
</dbReference>
<dbReference type="InterPro" id="IPR055123">
    <property type="entry name" value="SpnB-like_Rossmann"/>
</dbReference>
<dbReference type="Pfam" id="PF00109">
    <property type="entry name" value="ketoacyl-synt"/>
    <property type="match status" value="2"/>
</dbReference>
<dbReference type="InterPro" id="IPR020806">
    <property type="entry name" value="PKS_PP-bd"/>
</dbReference>
<dbReference type="InterPro" id="IPR057326">
    <property type="entry name" value="KR_dom"/>
</dbReference>
<dbReference type="GO" id="GO:0004312">
    <property type="term" value="F:fatty acid synthase activity"/>
    <property type="evidence" value="ECO:0007669"/>
    <property type="project" value="TreeGrafter"/>
</dbReference>
<dbReference type="FunFam" id="3.40.47.10:FF:000019">
    <property type="entry name" value="Polyketide synthase type I"/>
    <property type="match status" value="2"/>
</dbReference>
<evidence type="ECO:0000313" key="15">
    <source>
        <dbReference type="Proteomes" id="UP000001685"/>
    </source>
</evidence>
<dbReference type="SMART" id="SM00829">
    <property type="entry name" value="PKS_ER"/>
    <property type="match status" value="1"/>
</dbReference>
<evidence type="ECO:0000259" key="11">
    <source>
        <dbReference type="PROSITE" id="PS50075"/>
    </source>
</evidence>
<dbReference type="FunFam" id="3.40.50.720:FF:000209">
    <property type="entry name" value="Polyketide synthase Pks12"/>
    <property type="match status" value="1"/>
</dbReference>
<dbReference type="eggNOG" id="COG3321">
    <property type="taxonomic scope" value="Bacteria"/>
</dbReference>
<evidence type="ECO:0000256" key="1">
    <source>
        <dbReference type="ARBA" id="ARBA00001957"/>
    </source>
</evidence>
<feature type="compositionally biased region" description="Low complexity" evidence="10">
    <location>
        <begin position="2581"/>
        <end position="2599"/>
    </location>
</feature>
<dbReference type="SMART" id="SM00827">
    <property type="entry name" value="PKS_AT"/>
    <property type="match status" value="2"/>
</dbReference>
<evidence type="ECO:0000256" key="2">
    <source>
        <dbReference type="ARBA" id="ARBA00004792"/>
    </source>
</evidence>
<dbReference type="Pfam" id="PF22953">
    <property type="entry name" value="SpnB_Rossmann"/>
    <property type="match status" value="1"/>
</dbReference>
<keyword evidence="8" id="KW-0012">Acyltransferase</keyword>
<dbReference type="eggNOG" id="COG0604">
    <property type="taxonomic scope" value="Bacteria"/>
</dbReference>
<dbReference type="InterPro" id="IPR011032">
    <property type="entry name" value="GroES-like_sf"/>
</dbReference>
<proteinExistence type="predicted"/>
<dbReference type="SUPFAM" id="SSF50129">
    <property type="entry name" value="GroES-like"/>
    <property type="match status" value="1"/>
</dbReference>
<dbReference type="InterPro" id="IPR014031">
    <property type="entry name" value="Ketoacyl_synth_C"/>
</dbReference>
<feature type="domain" description="Carrier" evidence="11">
    <location>
        <begin position="1476"/>
        <end position="1551"/>
    </location>
</feature>
<dbReference type="SUPFAM" id="SSF52151">
    <property type="entry name" value="FabD/lysophospholipase-like"/>
    <property type="match status" value="2"/>
</dbReference>
<dbReference type="InterPro" id="IPR002364">
    <property type="entry name" value="Quin_OxRdtase/zeta-crystal_CS"/>
</dbReference>
<dbReference type="SUPFAM" id="SSF53901">
    <property type="entry name" value="Thiolase-like"/>
    <property type="match status" value="2"/>
</dbReference>
<dbReference type="CDD" id="cd05195">
    <property type="entry name" value="enoyl_red"/>
    <property type="match status" value="1"/>
</dbReference>
<dbReference type="PANTHER" id="PTHR43775">
    <property type="entry name" value="FATTY ACID SYNTHASE"/>
    <property type="match status" value="1"/>
</dbReference>
<dbReference type="InterPro" id="IPR032821">
    <property type="entry name" value="PKS_assoc"/>
</dbReference>
<dbReference type="InterPro" id="IPR016039">
    <property type="entry name" value="Thiolase-like"/>
</dbReference>
<dbReference type="InterPro" id="IPR015083">
    <property type="entry name" value="NorB/c/GfsB-D-like_docking"/>
</dbReference>
<feature type="domain" description="Carrier" evidence="11">
    <location>
        <begin position="3565"/>
        <end position="3640"/>
    </location>
</feature>
<dbReference type="Pfam" id="PF21089">
    <property type="entry name" value="PKS_DH_N"/>
    <property type="match status" value="1"/>
</dbReference>
<dbReference type="PROSITE" id="PS50075">
    <property type="entry name" value="CARRIER"/>
    <property type="match status" value="2"/>
</dbReference>
<dbReference type="InterPro" id="IPR049552">
    <property type="entry name" value="PKS_DH_N"/>
</dbReference>
<feature type="region of interest" description="Disordered" evidence="10">
    <location>
        <begin position="2581"/>
        <end position="2603"/>
    </location>
</feature>
<dbReference type="Pfam" id="PF08990">
    <property type="entry name" value="Docking"/>
    <property type="match status" value="1"/>
</dbReference>
<dbReference type="Pfam" id="PF18369">
    <property type="entry name" value="PKS_DE"/>
    <property type="match status" value="1"/>
</dbReference>
<dbReference type="Gene3D" id="3.40.50.11460">
    <property type="match status" value="1"/>
</dbReference>
<feature type="region of interest" description="Disordered" evidence="10">
    <location>
        <begin position="1444"/>
        <end position="1464"/>
    </location>
</feature>
<dbReference type="FunFam" id="3.90.180.10:FF:000032">
    <property type="entry name" value="Probable polyketide synthase pks1"/>
    <property type="match status" value="1"/>
</dbReference>
<feature type="active site" description="Proton donor; for dehydratase activity" evidence="9">
    <location>
        <position position="2666"/>
    </location>
</feature>
<keyword evidence="6" id="KW-0045">Antibiotic biosynthesis</keyword>
<dbReference type="GO" id="GO:0033068">
    <property type="term" value="P:macrolide biosynthetic process"/>
    <property type="evidence" value="ECO:0007669"/>
    <property type="project" value="UniProtKB-ARBA"/>
</dbReference>
<dbReference type="Pfam" id="PF00698">
    <property type="entry name" value="Acyl_transf_1"/>
    <property type="match status" value="2"/>
</dbReference>
<dbReference type="InterPro" id="IPR009081">
    <property type="entry name" value="PP-bd_ACP"/>
</dbReference>
<dbReference type="SUPFAM" id="SSF47336">
    <property type="entry name" value="ACP-like"/>
    <property type="match status" value="2"/>
</dbReference>
<evidence type="ECO:0000259" key="13">
    <source>
        <dbReference type="PROSITE" id="PS52019"/>
    </source>
</evidence>
<dbReference type="InterPro" id="IPR020843">
    <property type="entry name" value="ER"/>
</dbReference>
<dbReference type="InterPro" id="IPR013154">
    <property type="entry name" value="ADH-like_N"/>
</dbReference>
<evidence type="ECO:0000256" key="8">
    <source>
        <dbReference type="ARBA" id="ARBA00023315"/>
    </source>
</evidence>
<dbReference type="InterPro" id="IPR018201">
    <property type="entry name" value="Ketoacyl_synth_AS"/>
</dbReference>
<dbReference type="SMART" id="SM00822">
    <property type="entry name" value="PKS_KR"/>
    <property type="match status" value="2"/>
</dbReference>
<dbReference type="SMART" id="SM00823">
    <property type="entry name" value="PKS_PP"/>
    <property type="match status" value="2"/>
</dbReference>
<dbReference type="InterPro" id="IPR001227">
    <property type="entry name" value="Ac_transferase_dom_sf"/>
</dbReference>
<feature type="region of interest" description="Disordered" evidence="10">
    <location>
        <begin position="3529"/>
        <end position="3549"/>
    </location>
</feature>
<dbReference type="SUPFAM" id="SSF51735">
    <property type="entry name" value="NAD(P)-binding Rossmann-fold domains"/>
    <property type="match status" value="5"/>
</dbReference>
<evidence type="ECO:0000256" key="5">
    <source>
        <dbReference type="ARBA" id="ARBA00022679"/>
    </source>
</evidence>
<reference evidence="15" key="1">
    <citation type="journal article" date="2008" name="J. Bacteriol.">
        <title>Genome sequence of the streptomycin-producing microorganism Streptomyces griseus IFO 13350.</title>
        <authorList>
            <person name="Ohnishi Y."/>
            <person name="Ishikawa J."/>
            <person name="Hara H."/>
            <person name="Suzuki H."/>
            <person name="Ikenoya M."/>
            <person name="Ikeda H."/>
            <person name="Yamashita A."/>
            <person name="Hattori M."/>
            <person name="Horinouchi S."/>
        </authorList>
    </citation>
    <scope>NUCLEOTIDE SEQUENCE [LARGE SCALE GENOMIC DNA]</scope>
    <source>
        <strain evidence="15">JCM 4626 / NBRC 13350</strain>
    </source>
</reference>
<keyword evidence="5" id="KW-0808">Transferase</keyword>
<keyword evidence="3" id="KW-0596">Phosphopantetheine</keyword>
<keyword evidence="4" id="KW-0597">Phosphoprotein</keyword>
<dbReference type="SUPFAM" id="SSF55048">
    <property type="entry name" value="Probable ACP-binding domain of malonyl-CoA ACP transacylase"/>
    <property type="match status" value="2"/>
</dbReference>
<dbReference type="InterPro" id="IPR020841">
    <property type="entry name" value="PKS_Beta-ketoAc_synthase_dom"/>
</dbReference>
<accession>B1W4J4</accession>
<dbReference type="Pfam" id="PF08659">
    <property type="entry name" value="KR"/>
    <property type="match status" value="2"/>
</dbReference>
<feature type="domain" description="Ketosynthase family 3 (KS3)" evidence="12">
    <location>
        <begin position="1572"/>
        <end position="1998"/>
    </location>
</feature>
<dbReference type="PROSITE" id="PS01162">
    <property type="entry name" value="QOR_ZETA_CRYSTAL"/>
    <property type="match status" value="1"/>
</dbReference>
<protein>
    <submittedName>
        <fullName evidence="14">Type-I PKS</fullName>
    </submittedName>
</protein>
<dbReference type="CDD" id="cd00833">
    <property type="entry name" value="PKS"/>
    <property type="match status" value="2"/>
</dbReference>
<dbReference type="InterPro" id="IPR014043">
    <property type="entry name" value="Acyl_transferase_dom"/>
</dbReference>
<evidence type="ECO:0000259" key="12">
    <source>
        <dbReference type="PROSITE" id="PS52004"/>
    </source>
</evidence>
<dbReference type="Gene3D" id="3.40.47.10">
    <property type="match status" value="2"/>
</dbReference>
<dbReference type="Gene3D" id="3.40.50.720">
    <property type="entry name" value="NAD(P)-binding Rossmann-like Domain"/>
    <property type="match status" value="2"/>
</dbReference>
<dbReference type="EMBL" id="AP009493">
    <property type="protein sequence ID" value="BAG23011.1"/>
    <property type="molecule type" value="Genomic_DNA"/>
</dbReference>
<dbReference type="Pfam" id="PF00550">
    <property type="entry name" value="PP-binding"/>
    <property type="match status" value="2"/>
</dbReference>
<feature type="domain" description="PKS/mFAS DH" evidence="13">
    <location>
        <begin position="2464"/>
        <end position="2743"/>
    </location>
</feature>
<dbReference type="GO" id="GO:0008270">
    <property type="term" value="F:zinc ion binding"/>
    <property type="evidence" value="ECO:0007669"/>
    <property type="project" value="InterPro"/>
</dbReference>
<feature type="domain" description="Ketosynthase family 3 (KS3)" evidence="12">
    <location>
        <begin position="39"/>
        <end position="465"/>
    </location>
</feature>
<dbReference type="KEGG" id="sgr:SGR_6182"/>
<dbReference type="InterPro" id="IPR020807">
    <property type="entry name" value="PKS_DH"/>
</dbReference>
<evidence type="ECO:0000313" key="14">
    <source>
        <dbReference type="EMBL" id="BAG23011.1"/>
    </source>
</evidence>
<comment type="pathway">
    <text evidence="2">Antibiotic biosynthesis.</text>
</comment>
<dbReference type="InterPro" id="IPR042104">
    <property type="entry name" value="PKS_dehydratase_sf"/>
</dbReference>
<dbReference type="HOGENOM" id="CLU_000022_35_8_11"/>
<dbReference type="Proteomes" id="UP000001685">
    <property type="component" value="Chromosome"/>
</dbReference>
<evidence type="ECO:0000256" key="6">
    <source>
        <dbReference type="ARBA" id="ARBA00023194"/>
    </source>
</evidence>
<organism evidence="14 15">
    <name type="scientific">Streptomyces griseus subsp. griseus (strain JCM 4626 / CBS 651.72 / NBRC 13350 / KCC S-0626 / ISP 5235)</name>
    <dbReference type="NCBI Taxonomy" id="455632"/>
    <lineage>
        <taxon>Bacteria</taxon>
        <taxon>Bacillati</taxon>
        <taxon>Actinomycetota</taxon>
        <taxon>Actinomycetes</taxon>
        <taxon>Kitasatosporales</taxon>
        <taxon>Streptomycetaceae</taxon>
        <taxon>Streptomyces</taxon>
    </lineage>
</organism>
<dbReference type="Pfam" id="PF02801">
    <property type="entry name" value="Ketoacyl-synt_C"/>
    <property type="match status" value="2"/>
</dbReference>
<comment type="cofactor">
    <cofactor evidence="1">
        <name>pantetheine 4'-phosphate</name>
        <dbReference type="ChEBI" id="CHEBI:47942"/>
    </cofactor>
</comment>
<dbReference type="Gene3D" id="3.40.366.10">
    <property type="entry name" value="Malonyl-Coenzyme A Acyl Carrier Protein, domain 2"/>
    <property type="match status" value="2"/>
</dbReference>
<feature type="active site" description="Proton acceptor; for dehydratase activity" evidence="9">
    <location>
        <position position="2495"/>
    </location>
</feature>
<dbReference type="InterPro" id="IPR049551">
    <property type="entry name" value="PKS_DH_C"/>
</dbReference>
<dbReference type="InterPro" id="IPR013968">
    <property type="entry name" value="PKS_KR"/>
</dbReference>
<dbReference type="PROSITE" id="PS00606">
    <property type="entry name" value="KS3_1"/>
    <property type="match status" value="2"/>
</dbReference>
<feature type="compositionally biased region" description="Basic and acidic residues" evidence="10">
    <location>
        <begin position="1444"/>
        <end position="1456"/>
    </location>
</feature>
<dbReference type="SMART" id="SM00826">
    <property type="entry name" value="PKS_DH"/>
    <property type="match status" value="1"/>
</dbReference>
<evidence type="ECO:0000256" key="4">
    <source>
        <dbReference type="ARBA" id="ARBA00022553"/>
    </source>
</evidence>
<dbReference type="Gene3D" id="6.10.140.1830">
    <property type="match status" value="1"/>
</dbReference>
<dbReference type="Pfam" id="PF14765">
    <property type="entry name" value="PS-DH"/>
    <property type="match status" value="1"/>
</dbReference>
<dbReference type="GO" id="GO:0004315">
    <property type="term" value="F:3-oxoacyl-[acyl-carrier-protein] synthase activity"/>
    <property type="evidence" value="ECO:0007669"/>
    <property type="project" value="InterPro"/>
</dbReference>
<dbReference type="InterPro" id="IPR049900">
    <property type="entry name" value="PKS_mFAS_DH"/>
</dbReference>
<dbReference type="GO" id="GO:0031177">
    <property type="term" value="F:phosphopantetheine binding"/>
    <property type="evidence" value="ECO:0007669"/>
    <property type="project" value="InterPro"/>
</dbReference>
<dbReference type="FunFam" id="1.10.1200.10:FF:000007">
    <property type="entry name" value="Probable polyketide synthase pks17"/>
    <property type="match status" value="2"/>
</dbReference>
<feature type="region of interest" description="N-terminal hotdog fold" evidence="9">
    <location>
        <begin position="2464"/>
        <end position="2587"/>
    </location>
</feature>
<evidence type="ECO:0000256" key="7">
    <source>
        <dbReference type="ARBA" id="ARBA00023268"/>
    </source>
</evidence>
<evidence type="ECO:0000256" key="10">
    <source>
        <dbReference type="SAM" id="MobiDB-lite"/>
    </source>
</evidence>
<dbReference type="InterPro" id="IPR050091">
    <property type="entry name" value="PKS_NRPS_Biosynth_Enz"/>
</dbReference>
<dbReference type="Pfam" id="PF13602">
    <property type="entry name" value="ADH_zinc_N_2"/>
    <property type="match status" value="1"/>
</dbReference>
<dbReference type="PANTHER" id="PTHR43775:SF51">
    <property type="entry name" value="INACTIVE PHENOLPHTHIOCEROL SYNTHESIS POLYKETIDE SYNTHASE TYPE I PKS1-RELATED"/>
    <property type="match status" value="1"/>
</dbReference>
<dbReference type="InterPro" id="IPR036736">
    <property type="entry name" value="ACP-like_sf"/>
</dbReference>
<gene>
    <name evidence="14" type="primary">pks2-4</name>
    <name evidence="14" type="ordered locus">SGR_6182</name>
</gene>
<keyword evidence="7" id="KW-0511">Multifunctional enzyme</keyword>
<dbReference type="InterPro" id="IPR036291">
    <property type="entry name" value="NAD(P)-bd_dom_sf"/>
</dbReference>
<dbReference type="Pfam" id="PF16197">
    <property type="entry name" value="KAsynt_C_assoc"/>
    <property type="match status" value="2"/>
</dbReference>
<dbReference type="PROSITE" id="PS00012">
    <property type="entry name" value="PHOSPHOPANTETHEINE"/>
    <property type="match status" value="1"/>
</dbReference>
<dbReference type="InterPro" id="IPR041618">
    <property type="entry name" value="PKS_DE"/>
</dbReference>
<sequence>MRKAHEMANEEQLRSYLRFVTSDLHETRERLERLEAEQHAPIAIVGMSCRFPGDVRSPEDLWDFVAAGGDAIAGFPKDRGWDLDTLFATDADGAGTSSTAAGGFVYDAGEFDAGFFGISPREALAMDPQQRLVLECSWEAIERAGIDVSTLRNSSTGVFLGASAQNYGTFADQGGEGSEGYFLTGNAASVVSGRLAYVFGLEGPAVTVDTACSSSLVALHLAAQALRAGECGLAVAGGVAVMSTPGAFVEFSRQRGLAPDGRCKPFAAGADGTGWGEGAGVLLLERLSDAVANGHQVLAVLRGSAVNQDGASNGLTAPNGPSQQRVIRQALSNAGLGTGEVDVVEAHGTGTKLGDPIEAQALLATYGQDRPEGRPLWLGSVKSNIGHTQAAAGVAGVIKMVMAMRHGLLPETLHVDEPSPHVDWSAGEVRLLTEAVPWPADGRQRRAGVSSFGVSGTNAHVILEEAPAVEPAPEPTVVVSGPVPWLVSGRGDAGLRGQAARLAEFVQGRDQDVDVAGVAAALMGRAVLENRAVVVGEGVADLVARLDVLAGGGLVDGVVCGSPVGGKSAVLFTGQGSQFAGMGAGLYGRFGVFAGVVDEVCAVADGLLPEPLRPVLFGEGGRGGLIDRTVFAQVGLVALEVGLWRVLVECGVRADVLVGHSVGEVSAAVASGVLSLADAVRLVCVRGRLMEEVPAGGVMVSVAAPEEVVRGRVVGVAGVWVAAVNAPGSVVLAGEEGAVRGVVDGLVAEGVRTRWLPVSHAFHTPLMDPVLEEFSREIAGLSFQEPRIPVVSTVTGEVAGAGFGSAGYWVEHARRPVRFADAVGVARGLGVRVWAEVGPQPALSAALDVREGEVVASFLRRDRDQATSLLTGLSRLHVHGVDVAWDQWVSRTGPLVEVPTYAFQRRRYWLEGSARSVVGSDVDASTAEFWEAVERNDLRALGLDGDTPSDRVLPVLTEWRRGRREHHALAGLRYHVTWKPVPEPAAPTTLTGTWLVLTRPDDQAPEVIGAVGRAGGQTVRITVPVDVTDEELSRRLIAVSGDTITPSGVLSLLAVADGAGAETEPEAFPDLLPGTVTDTVTLLRALDAAGVDAPLWSVTRGAVSTSDDEPTRDPAAALVWGMGRVAALEQPGRWGGLIDLPAVTDENTYDLVCRVLAGTDREDQVAIRATGVLARRISRADGAAGTATTWRPRGTALITGGTGALGGHVARWLVGQGVEHVVLLGRRGSDAPQAAALRDELTAAGARVTVAACDVADRDQLHEVVRKVRADGAEIRVVVHAAGLGLTGALSEVRPEEFRRTMAAKALGALHLDALFGRSDLDAFVLFSSIAGIWGSGGQSAYAAANAFLDALARHRRGRGLTATSVAWGAWAGDGMAEGDAAVQLARRGITTMPVDRALSALRQILDRDETTATVADVDWSRFARTYLTVRDSRLFDEIAEAREAQAGEPADDGKGAGDTPLTGRLRSLDEAAQHHALLDVVRTAAAEVLGHTGPTDIHEDRAFRDLGCDSLTAVEVRDRLRAATGLRLPATLLFDHPTPRVLAAHLRTELFGAPTAAVPALPSPAGAPMDDDPIAIVGMSCRYPGDVRSPEDLWRLVATGDDTLTDFPTNRGWDLSALFHDDPDRPGTSYATTGSFLHDVDEFDAEFFGINPREALAMDPQQRLLLEVTWEALERAHIAPESLRASPTGVFVGTNGQDYVSLLSGAGIAAEGYLATGNAASVVSGRLAYVFGLEGPAVTVDTACSSSLVALHMAVQSLRSGECSLAVAGGVTVMSTPGAFVEFSRQRGLAPDGRCKPFAAGADGTGWGEGAGVLLLERLSAAVANGHRVLGVLRGSAVNQDGASNGLTAPNGPSQQRVIRQALSNAGLGPGDVDVVEAHGTGTSLGDPIEAQALLATYGQDRVEGRPLWLGSVKSNIGHTQAAAGVAGVIKMVMAMRHGLLPETLHVDEPSPHVDWSAGEVRLLTESVPWRAEGRPRRAGVSSFGVSGTNAHVILEEAPAVAPLPEPPADHSGPVPWLVSGRGDAGLRGQAARLAEFVRGRDQDVDVAGVAAVLVGRAVLENRAVVVGEGVADLVARLDVLAEGGSVDGVVCGSPVGGKSAVLFTGQGSQFAGMGVELYGRFGVFAGVVDEVCAVADGLLPEPLRPVLFGEGGRGGLIDRTVFAQVGLVALEVGLWRVLVECGVRADVLVGHSVGEVSAAVASGVLSLADAVRLVCVRGRLMEEVPAGGVMVSVAAPEEVVRERVVGVAGVWVAAVNAPGSVVLAGEEGAVRGVVDGLVAEGVRTRWLPVSHAFHTPLMDPVLEEFSREIAGLAFEAPRIPVVSTVTGEVAGAGFGSAAYWVEHARRPVRFADAVGVARGLGVRVWAEVGPQPALSAALDVREGEVVASFLRRDRDQATSLLTGLSRLHVHGVDVAWDSWLPRGTDSVDLPTYAFQRRRYWPGGSVGASTGSLSGVGLSGADHRLLGAQVTVADGAAVFTGRLSVSTQPWLADHAVSGTVLLPGTAFVDFMAHAGRRVGSPQVGELTLQAPLVLAADGPGVAVQVVVDVPDEHGRRTVAIYSRPDNDTGDWTRHGAGILTEAPQATDATEATETSDAPGASWDWPRAAAEMSGEDVYAGLSEAGFDYGPVFRGLKQVWQDGEDIYAEVVLPDDPAGFVLHPALLDAALHALAADSGTGPGEAGLPFAFTGVRVHRPGASTLRVRLRRQEPDGVSLEAVDTAGHLVASIDSLVFRPVSHADLAAPGAADGDVLHLRWIPLPERAQEEAPGEAPEEAPGEVPVEAPGAEPVRNPADVRQYGGHVHAVPDIVAASAAVRAGAAEPHWVVLPCRAPDEGTVPERARVLTVWVLGQVQAFLAAPEMAGRRLVVLTRGAVAADESDRGVDVSAAGVWGLVRSAQSEHPDRLVLLDVDTEVGDDEWPAVLSALSAAPLPQLVRRSGTLSTPRLEAAGDGGDLTAPPQGHWLLTPGSGGTSAELALVPQPSNADEPLGEGLVRVAVRAAGLNFRDVLISLGMYPGAASIGGEGAGVVTEVGPGVTGTAVGDRVMGLLPDSFADTSAADARMVVRMPEDWTFQEAASVPIVFLTARYALGDLAGLCAGERVLVHAGAGGVGMAAVQLARHLGAEVFATAHPSKWGALRELGVAEDHVASSRDLGFRAAFLEVTGGAGVDVVLNSLAGEFVDASLELLPRGGRFIEMGKTDVREAASLPSGVRYRTFDLTEPEPTRIGDMLSELLTLFRDGDLRLLPLTSWDVRRAPAAFGHVRLARHTGKVVLNVPAPLDLDGTVLITGGTGTLGALVAEHLITAHGVRHLLLAGRRGPQAPGAEELVERLREYGADVRVVAADLAHRDEAVDVLAQVGTDHPLTGVVHAAGIVDDGVLGSLTPDRVERVMAAKADAAWHLHELTRDADLAMFTLFSSASGVLGSPGQANYAAANTFLDALAEHRRARGLAAQSLSWGLWARRSAISGHLADADLARVARSGMLPLGDEHGLRLMDGARDRGGRAHAVPVLLAPGHRHTHPLLAHLEGPSLPARDATRGSGAGEPSVPIAERLRGLSAEEQRRTLLTLVREQSAAALGHESADAIGAHKPFKELGFDSLTGVEVRNRLGAVTGVTLRATVVFDFPTPGALADHLWDALRPDDGTGEPPIIADLARLEAALTQAPDSGDLRDEITARLEEILWTWRDRAGGGQPVTEDGDEDLAAATDDEMFALIDEELGRQ</sequence>
<evidence type="ECO:0000256" key="9">
    <source>
        <dbReference type="PROSITE-ProRule" id="PRU01363"/>
    </source>
</evidence>
<dbReference type="InterPro" id="IPR006162">
    <property type="entry name" value="Ppantetheine_attach_site"/>
</dbReference>
<dbReference type="Gene3D" id="3.90.180.10">
    <property type="entry name" value="Medium-chain alcohol dehydrogenases, catalytic domain"/>
    <property type="match status" value="1"/>
</dbReference>
<dbReference type="PROSITE" id="PS52004">
    <property type="entry name" value="KS3_2"/>
    <property type="match status" value="2"/>
</dbReference>
<name>B1W4J4_STRGG</name>
<dbReference type="Gene3D" id="3.30.70.3290">
    <property type="match status" value="2"/>
</dbReference>
<dbReference type="GO" id="GO:0016491">
    <property type="term" value="F:oxidoreductase activity"/>
    <property type="evidence" value="ECO:0007669"/>
    <property type="project" value="InterPro"/>
</dbReference>
<dbReference type="InterPro" id="IPR016035">
    <property type="entry name" value="Acyl_Trfase/lysoPLipase"/>
</dbReference>
<dbReference type="SMART" id="SM01294">
    <property type="entry name" value="PKS_PP_betabranch"/>
    <property type="match status" value="2"/>
</dbReference>
<dbReference type="Gene3D" id="3.10.129.110">
    <property type="entry name" value="Polyketide synthase dehydratase"/>
    <property type="match status" value="1"/>
</dbReference>
<dbReference type="NCBIfam" id="NF045894">
    <property type="entry name" value="PKS_plus_SDR"/>
    <property type="match status" value="1"/>
</dbReference>
<dbReference type="InterPro" id="IPR014030">
    <property type="entry name" value="Ketoacyl_synth_N"/>
</dbReference>
<dbReference type="Gene3D" id="1.10.1200.10">
    <property type="entry name" value="ACP-like"/>
    <property type="match status" value="2"/>
</dbReference>
<dbReference type="GO" id="GO:0006633">
    <property type="term" value="P:fatty acid biosynthetic process"/>
    <property type="evidence" value="ECO:0007669"/>
    <property type="project" value="InterPro"/>
</dbReference>
<dbReference type="InterPro" id="IPR016036">
    <property type="entry name" value="Malonyl_transacylase_ACP-bd"/>
</dbReference>
<dbReference type="CDD" id="cd08956">
    <property type="entry name" value="KR_3_FAS_SDR_x"/>
    <property type="match status" value="1"/>
</dbReference>
<dbReference type="CDD" id="cd08952">
    <property type="entry name" value="KR_1_SDR_x"/>
    <property type="match status" value="1"/>
</dbReference>
<dbReference type="SMART" id="SM00825">
    <property type="entry name" value="PKS_KS"/>
    <property type="match status" value="2"/>
</dbReference>
<dbReference type="Pfam" id="PF08240">
    <property type="entry name" value="ADH_N"/>
    <property type="match status" value="1"/>
</dbReference>
<evidence type="ECO:0000256" key="3">
    <source>
        <dbReference type="ARBA" id="ARBA00022450"/>
    </source>
</evidence>
<feature type="region of interest" description="C-terminal hotdog fold" evidence="9">
    <location>
        <begin position="2608"/>
        <end position="2743"/>
    </location>
</feature>